<name>A0A1Q3FGZ4_CULTA</name>
<dbReference type="Gene3D" id="3.40.1000.30">
    <property type="match status" value="1"/>
</dbReference>
<dbReference type="Pfam" id="PF11566">
    <property type="entry name" value="PI31_Prot_N"/>
    <property type="match status" value="1"/>
</dbReference>
<accession>A0A1Q3FGZ4</accession>
<dbReference type="InterPro" id="IPR045128">
    <property type="entry name" value="PI31-like"/>
</dbReference>
<dbReference type="GO" id="GO:0043161">
    <property type="term" value="P:proteasome-mediated ubiquitin-dependent protein catabolic process"/>
    <property type="evidence" value="ECO:0007669"/>
    <property type="project" value="InterPro"/>
</dbReference>
<organism evidence="6">
    <name type="scientific">Culex tarsalis</name>
    <name type="common">Encephalitis mosquito</name>
    <dbReference type="NCBI Taxonomy" id="7177"/>
    <lineage>
        <taxon>Eukaryota</taxon>
        <taxon>Metazoa</taxon>
        <taxon>Ecdysozoa</taxon>
        <taxon>Arthropoda</taxon>
        <taxon>Hexapoda</taxon>
        <taxon>Insecta</taxon>
        <taxon>Pterygota</taxon>
        <taxon>Neoptera</taxon>
        <taxon>Endopterygota</taxon>
        <taxon>Diptera</taxon>
        <taxon>Nematocera</taxon>
        <taxon>Culicoidea</taxon>
        <taxon>Culicidae</taxon>
        <taxon>Culicinae</taxon>
        <taxon>Culicini</taxon>
        <taxon>Culex</taxon>
        <taxon>Culex</taxon>
    </lineage>
</organism>
<protein>
    <recommendedName>
        <fullName evidence="2">Proteasome inhibitor PI31 subunit</fullName>
    </recommendedName>
</protein>
<dbReference type="GO" id="GO:0070628">
    <property type="term" value="F:proteasome binding"/>
    <property type="evidence" value="ECO:0007669"/>
    <property type="project" value="InterPro"/>
</dbReference>
<keyword evidence="3 6" id="KW-0647">Proteasome</keyword>
<proteinExistence type="inferred from homology"/>
<evidence type="ECO:0000256" key="3">
    <source>
        <dbReference type="ARBA" id="ARBA00022942"/>
    </source>
</evidence>
<feature type="compositionally biased region" description="Pro residues" evidence="4">
    <location>
        <begin position="254"/>
        <end position="268"/>
    </location>
</feature>
<evidence type="ECO:0000256" key="2">
    <source>
        <dbReference type="ARBA" id="ARBA00015575"/>
    </source>
</evidence>
<evidence type="ECO:0000313" key="6">
    <source>
        <dbReference type="EMBL" id="JAV26817.1"/>
    </source>
</evidence>
<feature type="region of interest" description="Disordered" evidence="4">
    <location>
        <begin position="152"/>
        <end position="183"/>
    </location>
</feature>
<dbReference type="PANTHER" id="PTHR13266">
    <property type="entry name" value="PROTEASOME INHIBITOR"/>
    <property type="match status" value="1"/>
</dbReference>
<feature type="domain" description="PI31 proteasome regulator N-terminal" evidence="5">
    <location>
        <begin position="18"/>
        <end position="152"/>
    </location>
</feature>
<evidence type="ECO:0000256" key="4">
    <source>
        <dbReference type="SAM" id="MobiDB-lite"/>
    </source>
</evidence>
<comment type="similarity">
    <text evidence="1">Belongs to the proteasome inhibitor PI31 family.</text>
</comment>
<evidence type="ECO:0000256" key="1">
    <source>
        <dbReference type="ARBA" id="ARBA00006405"/>
    </source>
</evidence>
<dbReference type="GO" id="GO:0004866">
    <property type="term" value="F:endopeptidase inhibitor activity"/>
    <property type="evidence" value="ECO:0007669"/>
    <property type="project" value="InterPro"/>
</dbReference>
<reference evidence="6" key="1">
    <citation type="submission" date="2017-01" db="EMBL/GenBank/DDBJ databases">
        <title>A deep insight into the sialotranscriptome of adult male and female Cluex tarsalis mosquitoes.</title>
        <authorList>
            <person name="Ribeiro J.M."/>
            <person name="Moreira F."/>
            <person name="Bernard K.A."/>
            <person name="Calvo E."/>
        </authorList>
    </citation>
    <scope>NUCLEOTIDE SEQUENCE</scope>
    <source>
        <strain evidence="6">Kern County</strain>
        <tissue evidence="6">Salivary glands</tissue>
    </source>
</reference>
<feature type="region of interest" description="Disordered" evidence="4">
    <location>
        <begin position="236"/>
        <end position="274"/>
    </location>
</feature>
<dbReference type="InterPro" id="IPR021625">
    <property type="entry name" value="PI31_Prot_N"/>
</dbReference>
<sequence>MSSADYYGFEPIYKLVEASIQAKSDVLIAIIHWYLTKNAFRNVGIGDDKTLSDSEERSELLPDGWNSNPKSYALRYVNDGQLYLLHAVDTGGLMVVNLVQVKSLSASNVTFQIDETVKAQKGSITALIPEVATVLDRVRKELLVPVFESNKKDGETQTKKEPEKVERVDVRPPSNPLLIGGGVPVGRFGSDPLDVGNVGRGDLDPFGRGGGMLFQPPGGFNPLADLRRPGGSGIVPGARFDPFGPAVGQNPRPFRQPGPDPDHLPPPGYDDMFM</sequence>
<feature type="compositionally biased region" description="Basic and acidic residues" evidence="4">
    <location>
        <begin position="152"/>
        <end position="170"/>
    </location>
</feature>
<dbReference type="GO" id="GO:0000502">
    <property type="term" value="C:proteasome complex"/>
    <property type="evidence" value="ECO:0007669"/>
    <property type="project" value="UniProtKB-KW"/>
</dbReference>
<evidence type="ECO:0000259" key="5">
    <source>
        <dbReference type="Pfam" id="PF11566"/>
    </source>
</evidence>
<dbReference type="AlphaFoldDB" id="A0A1Q3FGZ4"/>
<dbReference type="PANTHER" id="PTHR13266:SF1">
    <property type="entry name" value="PROTEASOME INHIBITOR PI31 SUBUNIT"/>
    <property type="match status" value="1"/>
</dbReference>
<dbReference type="EMBL" id="GFDL01008228">
    <property type="protein sequence ID" value="JAV26817.1"/>
    <property type="molecule type" value="Transcribed_RNA"/>
</dbReference>